<feature type="binding site" evidence="5">
    <location>
        <position position="153"/>
    </location>
    <ligand>
        <name>ATP</name>
        <dbReference type="ChEBI" id="CHEBI:30616"/>
    </ligand>
</feature>
<evidence type="ECO:0000313" key="9">
    <source>
        <dbReference type="EMBL" id="CAK9260192.1"/>
    </source>
</evidence>
<evidence type="ECO:0000256" key="1">
    <source>
        <dbReference type="ARBA" id="ARBA00022679"/>
    </source>
</evidence>
<dbReference type="InterPro" id="IPR008271">
    <property type="entry name" value="Ser/Thr_kinase_AS"/>
</dbReference>
<dbReference type="Gene3D" id="1.10.510.10">
    <property type="entry name" value="Transferase(Phosphotransferase) domain 1"/>
    <property type="match status" value="1"/>
</dbReference>
<dbReference type="Gene3D" id="3.30.200.20">
    <property type="entry name" value="Phosphorylase Kinase, domain 1"/>
    <property type="match status" value="1"/>
</dbReference>
<evidence type="ECO:0000313" key="10">
    <source>
        <dbReference type="Proteomes" id="UP001497444"/>
    </source>
</evidence>
<organism evidence="9 10">
    <name type="scientific">Sphagnum jensenii</name>
    <dbReference type="NCBI Taxonomy" id="128206"/>
    <lineage>
        <taxon>Eukaryota</taxon>
        <taxon>Viridiplantae</taxon>
        <taxon>Streptophyta</taxon>
        <taxon>Embryophyta</taxon>
        <taxon>Bryophyta</taxon>
        <taxon>Sphagnophytina</taxon>
        <taxon>Sphagnopsida</taxon>
        <taxon>Sphagnales</taxon>
        <taxon>Sphagnaceae</taxon>
        <taxon>Sphagnum</taxon>
    </lineage>
</organism>
<dbReference type="Pfam" id="PF00069">
    <property type="entry name" value="Pkinase"/>
    <property type="match status" value="1"/>
</dbReference>
<keyword evidence="7" id="KW-0812">Transmembrane</keyword>
<keyword evidence="6" id="KW-0723">Serine/threonine-protein kinase</keyword>
<keyword evidence="10" id="KW-1185">Reference proteome</keyword>
<sequence length="414" mass="46303">MRTHVDWFLLDQLVAAVEEEEGAHLGFIALPSLLLFSSCVLSLALYLGAQLCAFFWSCLRRWKKLFFVDRSVLPAAVAAPPRRYRESPTVVSSTHGAALTQSLLLKSNAVTFTYEELRIATGGFSRKHRIGVGAYAKVYKASLPDGTVVAVKKLNGRGKRNDREFRAEIETIGNVKHTNLVRLLGYCRTKDAGQKLLVYEYFQNGSLNNYIRGGREKCLDWQTRLKIAAGAAQALAYLHNCEPRIIHRDVKASNILLDTNFEAKVGDFGLAKILDSSKTHITTFLAGTRAYIAPEYSKSLRLTVKCDVYSFGVLLLELVTGKDPSRGRSFNLVAWVKTRLRKTTTTTKTCSDLFDSRFLKEQQAVSTSIENNYSSHMLKVVHLALRCTNSSPEQRPSMDEVAEQLSKELSEFAC</sequence>
<gene>
    <name evidence="9" type="ORF">CSSPJE1EN1_LOCUS5670</name>
</gene>
<evidence type="ECO:0000256" key="4">
    <source>
        <dbReference type="ARBA" id="ARBA00022840"/>
    </source>
</evidence>
<dbReference type="SUPFAM" id="SSF56112">
    <property type="entry name" value="Protein kinase-like (PK-like)"/>
    <property type="match status" value="1"/>
</dbReference>
<keyword evidence="7" id="KW-1133">Transmembrane helix</keyword>
<keyword evidence="1" id="KW-0808">Transferase</keyword>
<evidence type="ECO:0000256" key="7">
    <source>
        <dbReference type="SAM" id="Phobius"/>
    </source>
</evidence>
<accession>A0ABP0W183</accession>
<name>A0ABP0W183_9BRYO</name>
<keyword evidence="2 5" id="KW-0547">Nucleotide-binding</keyword>
<dbReference type="InterPro" id="IPR011009">
    <property type="entry name" value="Kinase-like_dom_sf"/>
</dbReference>
<dbReference type="PANTHER" id="PTHR48006:SF92">
    <property type="entry name" value="LRR RECEPTOR-LIKE SERINE_THREONINE-PROTEIN KINASE GSO1"/>
    <property type="match status" value="1"/>
</dbReference>
<evidence type="ECO:0000256" key="5">
    <source>
        <dbReference type="PROSITE-ProRule" id="PRU10141"/>
    </source>
</evidence>
<keyword evidence="7" id="KW-0472">Membrane</keyword>
<keyword evidence="4 5" id="KW-0067">ATP-binding</keyword>
<reference evidence="9" key="1">
    <citation type="submission" date="2024-02" db="EMBL/GenBank/DDBJ databases">
        <authorList>
            <consortium name="ELIXIR-Norway"/>
            <consortium name="Elixir Norway"/>
        </authorList>
    </citation>
    <scope>NUCLEOTIDE SEQUENCE</scope>
</reference>
<keyword evidence="3" id="KW-0418">Kinase</keyword>
<proteinExistence type="inferred from homology"/>
<feature type="transmembrane region" description="Helical" evidence="7">
    <location>
        <begin position="33"/>
        <end position="56"/>
    </location>
</feature>
<dbReference type="Proteomes" id="UP001497444">
    <property type="component" value="Chromosome 13"/>
</dbReference>
<protein>
    <recommendedName>
        <fullName evidence="8">Protein kinase domain-containing protein</fullName>
    </recommendedName>
</protein>
<dbReference type="PROSITE" id="PS50011">
    <property type="entry name" value="PROTEIN_KINASE_DOM"/>
    <property type="match status" value="1"/>
</dbReference>
<feature type="domain" description="Protein kinase" evidence="8">
    <location>
        <begin position="124"/>
        <end position="413"/>
    </location>
</feature>
<dbReference type="EMBL" id="OZ020108">
    <property type="protein sequence ID" value="CAK9260192.1"/>
    <property type="molecule type" value="Genomic_DNA"/>
</dbReference>
<evidence type="ECO:0000256" key="6">
    <source>
        <dbReference type="RuleBase" id="RU000304"/>
    </source>
</evidence>
<dbReference type="InterPro" id="IPR017441">
    <property type="entry name" value="Protein_kinase_ATP_BS"/>
</dbReference>
<dbReference type="PROSITE" id="PS00107">
    <property type="entry name" value="PROTEIN_KINASE_ATP"/>
    <property type="match status" value="1"/>
</dbReference>
<dbReference type="InterPro" id="IPR051824">
    <property type="entry name" value="LRR_Rcpt-Like_S/T_Kinase"/>
</dbReference>
<dbReference type="SMART" id="SM00220">
    <property type="entry name" value="S_TKc"/>
    <property type="match status" value="1"/>
</dbReference>
<evidence type="ECO:0000259" key="8">
    <source>
        <dbReference type="PROSITE" id="PS50011"/>
    </source>
</evidence>
<comment type="similarity">
    <text evidence="6">Belongs to the protein kinase superfamily.</text>
</comment>
<evidence type="ECO:0000256" key="2">
    <source>
        <dbReference type="ARBA" id="ARBA00022741"/>
    </source>
</evidence>
<dbReference type="PANTHER" id="PTHR48006">
    <property type="entry name" value="LEUCINE-RICH REPEAT-CONTAINING PROTEIN DDB_G0281931-RELATED"/>
    <property type="match status" value="1"/>
</dbReference>
<evidence type="ECO:0000256" key="3">
    <source>
        <dbReference type="ARBA" id="ARBA00022777"/>
    </source>
</evidence>
<dbReference type="PROSITE" id="PS00108">
    <property type="entry name" value="PROTEIN_KINASE_ST"/>
    <property type="match status" value="1"/>
</dbReference>
<dbReference type="InterPro" id="IPR000719">
    <property type="entry name" value="Prot_kinase_dom"/>
</dbReference>